<dbReference type="GeneID" id="87811999"/>
<accession>A0AAF1BPC9</accession>
<evidence type="ECO:0008006" key="4">
    <source>
        <dbReference type="Google" id="ProtNLM"/>
    </source>
</evidence>
<proteinExistence type="predicted"/>
<dbReference type="RefSeq" id="XP_062631361.1">
    <property type="nucleotide sequence ID" value="XM_062775377.1"/>
</dbReference>
<name>A0AAF1BPC9_9TREE</name>
<sequence length="431" mass="48563">MNRKLQDENDVATGPSTTPSYAHGPLRWNPKHTRTRATCSPIQGAFVPHIVDRVFQFATAHDPSTLRLVCRRAKHVVDSVLCYHISLAMHTAHLGGRSLSDEPNFANPATELLLGESPIVSPLAAGYPYPVHSARTMVDYIVDPTKVIGTSSPWPKRPRRHHRIPGLKWGRGVTPAEQAECIRLIRLHTKIVAIDDLNADPCRPYMRDRRLYTALSGVDVARGYIGHNLFFPRTAMVFDDSGLNGRVLPNPSQHSCRVIAPCVETLVVNVHLRLWANRPRREGRILFPPMSYSLRKVVVHVQFRHRVEGRKRRATDEEAQEGMWDGLVESIASRLDLEWTVVGLSKNELAATTIGKYGPNRGMSSPDRLRQAIRDAAPRAMRGIPDRVVSFSGDDLDDAINRVRIVSTKDYRREVGERQYELERVAFPWGI</sequence>
<evidence type="ECO:0000313" key="3">
    <source>
        <dbReference type="Proteomes" id="UP000827549"/>
    </source>
</evidence>
<reference evidence="2" key="1">
    <citation type="submission" date="2023-10" db="EMBL/GenBank/DDBJ databases">
        <authorList>
            <person name="Noh H."/>
        </authorList>
    </citation>
    <scope>NUCLEOTIDE SEQUENCE</scope>
    <source>
        <strain evidence="2">DUCC4014</strain>
    </source>
</reference>
<feature type="region of interest" description="Disordered" evidence="1">
    <location>
        <begin position="1"/>
        <end position="33"/>
    </location>
</feature>
<gene>
    <name evidence="2" type="ORF">LOC62_07G008835</name>
</gene>
<evidence type="ECO:0000313" key="2">
    <source>
        <dbReference type="EMBL" id="WOO85335.1"/>
    </source>
</evidence>
<organism evidence="2 3">
    <name type="scientific">Vanrija pseudolonga</name>
    <dbReference type="NCBI Taxonomy" id="143232"/>
    <lineage>
        <taxon>Eukaryota</taxon>
        <taxon>Fungi</taxon>
        <taxon>Dikarya</taxon>
        <taxon>Basidiomycota</taxon>
        <taxon>Agaricomycotina</taxon>
        <taxon>Tremellomycetes</taxon>
        <taxon>Trichosporonales</taxon>
        <taxon>Trichosporonaceae</taxon>
        <taxon>Vanrija</taxon>
    </lineage>
</organism>
<protein>
    <recommendedName>
        <fullName evidence="4">F-box domain-containing protein</fullName>
    </recommendedName>
</protein>
<evidence type="ECO:0000256" key="1">
    <source>
        <dbReference type="SAM" id="MobiDB-lite"/>
    </source>
</evidence>
<dbReference type="EMBL" id="CP086720">
    <property type="protein sequence ID" value="WOO85335.1"/>
    <property type="molecule type" value="Genomic_DNA"/>
</dbReference>
<dbReference type="AlphaFoldDB" id="A0AAF1BPC9"/>
<dbReference type="Proteomes" id="UP000827549">
    <property type="component" value="Chromosome 7"/>
</dbReference>
<keyword evidence="3" id="KW-1185">Reference proteome</keyword>